<evidence type="ECO:0000256" key="1">
    <source>
        <dbReference type="ARBA" id="ARBA00022516"/>
    </source>
</evidence>
<keyword evidence="4" id="KW-0443">Lipid metabolism</keyword>
<dbReference type="GO" id="GO:0009245">
    <property type="term" value="P:lipid A biosynthetic process"/>
    <property type="evidence" value="ECO:0007669"/>
    <property type="project" value="UniProtKB-KW"/>
</dbReference>
<evidence type="ECO:0000256" key="5">
    <source>
        <dbReference type="ARBA" id="ARBA00023315"/>
    </source>
</evidence>
<keyword evidence="3" id="KW-0808">Transferase</keyword>
<dbReference type="InterPro" id="IPR011004">
    <property type="entry name" value="Trimer_LpxA-like_sf"/>
</dbReference>
<dbReference type="CDD" id="cd03352">
    <property type="entry name" value="LbH_LpxD"/>
    <property type="match status" value="1"/>
</dbReference>
<name>A0AAW2KHZ2_SESRA</name>
<gene>
    <name evidence="6" type="ORF">Sradi_6006200</name>
</gene>
<dbReference type="InterPro" id="IPR001451">
    <property type="entry name" value="Hexapep"/>
</dbReference>
<evidence type="ECO:0000256" key="3">
    <source>
        <dbReference type="ARBA" id="ARBA00022679"/>
    </source>
</evidence>
<dbReference type="EMBL" id="JACGWJ010000028">
    <property type="protein sequence ID" value="KAL0305889.1"/>
    <property type="molecule type" value="Genomic_DNA"/>
</dbReference>
<evidence type="ECO:0000313" key="6">
    <source>
        <dbReference type="EMBL" id="KAL0305889.1"/>
    </source>
</evidence>
<dbReference type="GO" id="GO:0016020">
    <property type="term" value="C:membrane"/>
    <property type="evidence" value="ECO:0007669"/>
    <property type="project" value="GOC"/>
</dbReference>
<dbReference type="SUPFAM" id="SSF51161">
    <property type="entry name" value="Trimeric LpxA-like enzymes"/>
    <property type="match status" value="1"/>
</dbReference>
<keyword evidence="1" id="KW-0444">Lipid biosynthesis</keyword>
<evidence type="ECO:0000256" key="4">
    <source>
        <dbReference type="ARBA" id="ARBA00023098"/>
    </source>
</evidence>
<sequence length="343" mass="36943">MALRIAELATLFSRSYISAFRSQGFKKFNVRTIFVSRPMPNNFSNQHPDPAGKTDDQEFQKWCNGGGTYHKSAHIDPTAQIEIGAVVHSESVVGANVCIGSGTIVGPAVTIGQSTRIGFDSVNIFSPSYNVVFSNCSIGDFCVIHHGVAIGQDGFGFFVDEQGIMVKKPQSLKARIGNHVEIGANTCIDRGSWRDAIVGDHTKIDNLVQIGHNVEIGKGCMLCGQVGIAGSVTIGDYVTLGGRVSIRDHVCIASKVRLAANSCVTKHREAGDYGGFPAVRIFLSSFSLSVRSLFMNGESRSSVSAKFQRNFGTIKRHSLLPAYLPCPRTKVDSAMSGKVLKII</sequence>
<dbReference type="PANTHER" id="PTHR43378:SF2">
    <property type="entry name" value="UDP-3-O-ACYLGLUCOSAMINE N-ACYLTRANSFERASE 1, MITOCHONDRIAL-RELATED"/>
    <property type="match status" value="1"/>
</dbReference>
<protein>
    <submittedName>
        <fullName evidence="6">UDP-3-O-acylglucosamine N-acyltransferase 2, mitochondrial</fullName>
    </submittedName>
</protein>
<keyword evidence="2" id="KW-0441">Lipid A biosynthesis</keyword>
<organism evidence="6">
    <name type="scientific">Sesamum radiatum</name>
    <name type="common">Black benniseed</name>
    <dbReference type="NCBI Taxonomy" id="300843"/>
    <lineage>
        <taxon>Eukaryota</taxon>
        <taxon>Viridiplantae</taxon>
        <taxon>Streptophyta</taxon>
        <taxon>Embryophyta</taxon>
        <taxon>Tracheophyta</taxon>
        <taxon>Spermatophyta</taxon>
        <taxon>Magnoliopsida</taxon>
        <taxon>eudicotyledons</taxon>
        <taxon>Gunneridae</taxon>
        <taxon>Pentapetalae</taxon>
        <taxon>asterids</taxon>
        <taxon>lamiids</taxon>
        <taxon>Lamiales</taxon>
        <taxon>Pedaliaceae</taxon>
        <taxon>Sesamum</taxon>
    </lineage>
</organism>
<dbReference type="AlphaFoldDB" id="A0AAW2KHZ2"/>
<accession>A0AAW2KHZ2</accession>
<dbReference type="Pfam" id="PF00132">
    <property type="entry name" value="Hexapep"/>
    <property type="match status" value="1"/>
</dbReference>
<dbReference type="PANTHER" id="PTHR43378">
    <property type="entry name" value="UDP-3-O-ACYLGLUCOSAMINE N-ACYLTRANSFERASE"/>
    <property type="match status" value="1"/>
</dbReference>
<reference evidence="6" key="2">
    <citation type="journal article" date="2024" name="Plant">
        <title>Genomic evolution and insights into agronomic trait innovations of Sesamum species.</title>
        <authorList>
            <person name="Miao H."/>
            <person name="Wang L."/>
            <person name="Qu L."/>
            <person name="Liu H."/>
            <person name="Sun Y."/>
            <person name="Le M."/>
            <person name="Wang Q."/>
            <person name="Wei S."/>
            <person name="Zheng Y."/>
            <person name="Lin W."/>
            <person name="Duan Y."/>
            <person name="Cao H."/>
            <person name="Xiong S."/>
            <person name="Wang X."/>
            <person name="Wei L."/>
            <person name="Li C."/>
            <person name="Ma Q."/>
            <person name="Ju M."/>
            <person name="Zhao R."/>
            <person name="Li G."/>
            <person name="Mu C."/>
            <person name="Tian Q."/>
            <person name="Mei H."/>
            <person name="Zhang T."/>
            <person name="Gao T."/>
            <person name="Zhang H."/>
        </authorList>
    </citation>
    <scope>NUCLEOTIDE SEQUENCE</scope>
    <source>
        <strain evidence="6">G02</strain>
    </source>
</reference>
<dbReference type="Gene3D" id="2.160.10.10">
    <property type="entry name" value="Hexapeptide repeat proteins"/>
    <property type="match status" value="1"/>
</dbReference>
<evidence type="ECO:0000256" key="2">
    <source>
        <dbReference type="ARBA" id="ARBA00022556"/>
    </source>
</evidence>
<keyword evidence="5" id="KW-0012">Acyltransferase</keyword>
<dbReference type="InterPro" id="IPR007691">
    <property type="entry name" value="LpxD"/>
</dbReference>
<comment type="caution">
    <text evidence="6">The sequence shown here is derived from an EMBL/GenBank/DDBJ whole genome shotgun (WGS) entry which is preliminary data.</text>
</comment>
<dbReference type="NCBIfam" id="NF002060">
    <property type="entry name" value="PRK00892.1"/>
    <property type="match status" value="1"/>
</dbReference>
<proteinExistence type="predicted"/>
<dbReference type="GO" id="GO:0016410">
    <property type="term" value="F:N-acyltransferase activity"/>
    <property type="evidence" value="ECO:0007669"/>
    <property type="project" value="InterPro"/>
</dbReference>
<reference evidence="6" key="1">
    <citation type="submission" date="2020-06" db="EMBL/GenBank/DDBJ databases">
        <authorList>
            <person name="Li T."/>
            <person name="Hu X."/>
            <person name="Zhang T."/>
            <person name="Song X."/>
            <person name="Zhang H."/>
            <person name="Dai N."/>
            <person name="Sheng W."/>
            <person name="Hou X."/>
            <person name="Wei L."/>
        </authorList>
    </citation>
    <scope>NUCLEOTIDE SEQUENCE</scope>
    <source>
        <strain evidence="6">G02</strain>
        <tissue evidence="6">Leaf</tissue>
    </source>
</reference>